<feature type="compositionally biased region" description="Basic and acidic residues" evidence="1">
    <location>
        <begin position="12"/>
        <end position="21"/>
    </location>
</feature>
<reference evidence="3" key="1">
    <citation type="submission" date="2016-06" db="EMBL/GenBank/DDBJ databases">
        <title>Complete genome sequence of Actinoalloteichus fjordicus DSM 46855 (=ADI127-17), type strain of the new species Actinoalloteichus fjordicus.</title>
        <authorList>
            <person name="Ruckert C."/>
            <person name="Nouioui I."/>
            <person name="Willmese J."/>
            <person name="van Wezel G."/>
            <person name="Klenk H.-P."/>
            <person name="Kalinowski J."/>
            <person name="Zotchev S.B."/>
        </authorList>
    </citation>
    <scope>NUCLEOTIDE SEQUENCE [LARGE SCALE GENOMIC DNA]</scope>
    <source>
        <strain evidence="3">ADI127-7</strain>
    </source>
</reference>
<dbReference type="InterPro" id="IPR026487">
    <property type="entry name" value="CHP04141"/>
</dbReference>
<dbReference type="EMBL" id="CP016076">
    <property type="protein sequence ID" value="APU14107.1"/>
    <property type="molecule type" value="Genomic_DNA"/>
</dbReference>
<dbReference type="RefSeq" id="WP_083683087.1">
    <property type="nucleotide sequence ID" value="NZ_CP016076.1"/>
</dbReference>
<evidence type="ECO:0000256" key="1">
    <source>
        <dbReference type="SAM" id="MobiDB-lite"/>
    </source>
</evidence>
<evidence type="ECO:0000313" key="2">
    <source>
        <dbReference type="EMBL" id="APU14107.1"/>
    </source>
</evidence>
<protein>
    <submittedName>
        <fullName evidence="2">Sporadically distributed protein, TIGR04141 family</fullName>
    </submittedName>
</protein>
<gene>
    <name evidence="2" type="ORF">UA74_10220</name>
</gene>
<dbReference type="AlphaFoldDB" id="A0AAC9PRM1"/>
<organism evidence="2 3">
    <name type="scientific">Actinoalloteichus fjordicus</name>
    <dbReference type="NCBI Taxonomy" id="1612552"/>
    <lineage>
        <taxon>Bacteria</taxon>
        <taxon>Bacillati</taxon>
        <taxon>Actinomycetota</taxon>
        <taxon>Actinomycetes</taxon>
        <taxon>Pseudonocardiales</taxon>
        <taxon>Pseudonocardiaceae</taxon>
        <taxon>Actinoalloteichus</taxon>
    </lineage>
</organism>
<dbReference type="Pfam" id="PF19614">
    <property type="entry name" value="DUF6119"/>
    <property type="match status" value="1"/>
</dbReference>
<evidence type="ECO:0000313" key="3">
    <source>
        <dbReference type="Proteomes" id="UP000185511"/>
    </source>
</evidence>
<feature type="region of interest" description="Disordered" evidence="1">
    <location>
        <begin position="1"/>
        <end position="21"/>
    </location>
</feature>
<dbReference type="NCBIfam" id="TIGR04141">
    <property type="entry name" value="TIGR04141 family sporadically distributed protein"/>
    <property type="match status" value="1"/>
</dbReference>
<dbReference type="Proteomes" id="UP000185511">
    <property type="component" value="Chromosome"/>
</dbReference>
<sequence>MTASNVSPVIADEPKKAPPDTRKTSLYRLRTHGPVADEPLRSFVLPRYLDRDGFAAVPVNHEGVRGLLVSGTVAPGRADWCHPLSALAGRLVSEENRTAFGLLLVRTDSAVYGLTYGMGHLMIDPARIDPGFGIAFAVRCLNEDRITKVRRQLMDARGRTDENSATRGEHIREYGIEQYGEIVSQISGQISGVGLTFTRDRKRAAHVTGNDRSIKLHIGSSPAALLHDLHQIEEVCARPSPLPEFEFIAQVRPLGPKSEQAQRLDAHLDAMLGVAGETRIGLAVPSECRTRFEFAESFRLTMPGRTRQHFDLDVDDLVSPVRHLPSGSRLKTLRRGRVEVFADTDGADRISGRSRADHWLTAEVSDSIAHYFYWQGCWYEIGADYHTAIERRITELLARPVSVTLPPWSRGESHDEGWYNRQIAAQRGYVLLDKDTVHTKRFRGGGLEIADALGPRGELVYIKKADRTAALNHLFAQGRAAIETLRYDTEVRTKFVAKLDTLAPGHPVDRSFRSPTLVYGILLKDGVALTSESLFSFAKVALLQTATALQGMGVNLQVVSISRTNATGSEE</sequence>
<name>A0AAC9PRM1_9PSEU</name>
<accession>A0AAC9PRM1</accession>
<keyword evidence="3" id="KW-1185">Reference proteome</keyword>
<proteinExistence type="predicted"/>
<dbReference type="KEGG" id="acad:UA74_10220"/>